<dbReference type="Proteomes" id="UP001223432">
    <property type="component" value="Segment"/>
</dbReference>
<proteinExistence type="inferred from homology"/>
<keyword evidence="3 8" id="KW-0945">Host-virus interaction</keyword>
<comment type="similarity">
    <text evidence="8">Belongs to the papillomaviridae L1 protein family.</text>
</comment>
<comment type="function">
    <text evidence="8">Forms an icosahedral capsid with a T=7 symmetry and a 50 nm diameter. The capsid is composed of 72 pentamers linked to each other by disulfide bonds and associated with L2 proteins. Binds to heparan sulfate proteoglycans on cell surface of basal layer keratinocytes to provide initial virion attachment. This binding mediates a conformational change in the virus capsid that facilitates efficient infection. The virion enters the host cell via endocytosis. During virus trafficking, L1 protein dissociates from the viral DNA and the genomic DNA is released to the host nucleus. The virion assembly takes place within the cell nucleus. Encapsulates the genomic DNA together with protein L2.</text>
</comment>
<keyword evidence="6 8" id="KW-0426">Late protein</keyword>
<dbReference type="InterPro" id="IPR036973">
    <property type="entry name" value="Capsid_L1_sf_Papillomavir"/>
</dbReference>
<accession>A0A5P1KKA4</accession>
<dbReference type="SUPFAM" id="SSF88648">
    <property type="entry name" value="Group I dsDNA viruses"/>
    <property type="match status" value="1"/>
</dbReference>
<evidence type="ECO:0000313" key="10">
    <source>
        <dbReference type="EMBL" id="QDA34092.1"/>
    </source>
</evidence>
<dbReference type="GO" id="GO:0019062">
    <property type="term" value="P:virion attachment to host cell"/>
    <property type="evidence" value="ECO:0007669"/>
    <property type="project" value="UniProtKB-UniRule"/>
</dbReference>
<evidence type="ECO:0000256" key="8">
    <source>
        <dbReference type="RuleBase" id="RU361248"/>
    </source>
</evidence>
<dbReference type="GO" id="GO:0005198">
    <property type="term" value="F:structural molecule activity"/>
    <property type="evidence" value="ECO:0007669"/>
    <property type="project" value="InterPro"/>
</dbReference>
<keyword evidence="4 8" id="KW-1161">Viral attachment to host cell</keyword>
<dbReference type="EMBL" id="MK207055">
    <property type="protein sequence ID" value="QDA34092.1"/>
    <property type="molecule type" value="Genomic_DNA"/>
</dbReference>
<comment type="subcellular location">
    <subcellularLocation>
        <location evidence="1 8">Virion</location>
    </subcellularLocation>
</comment>
<evidence type="ECO:0000256" key="5">
    <source>
        <dbReference type="ARBA" id="ARBA00022844"/>
    </source>
</evidence>
<feature type="region of interest" description="Disordered" evidence="9">
    <location>
        <begin position="486"/>
        <end position="510"/>
    </location>
</feature>
<reference evidence="10" key="1">
    <citation type="submission" date="2018-11" db="EMBL/GenBank/DDBJ databases">
        <authorList>
            <person name="Agius J.E."/>
            <person name="Eden J.-S."/>
            <person name="Phalen D.N."/>
        </authorList>
    </citation>
    <scope>NUCLEOTIDE SEQUENCE</scope>
    <source>
        <strain evidence="10">HfrePV1</strain>
    </source>
</reference>
<dbReference type="Pfam" id="PF00500">
    <property type="entry name" value="Late_protein_L1"/>
    <property type="match status" value="1"/>
</dbReference>
<evidence type="ECO:0000256" key="7">
    <source>
        <dbReference type="ARBA" id="ARBA00023296"/>
    </source>
</evidence>
<protein>
    <recommendedName>
        <fullName evidence="8">Major capsid protein L1</fullName>
    </recommendedName>
</protein>
<gene>
    <name evidence="8" type="primary">L1</name>
</gene>
<keyword evidence="7 8" id="KW-1160">Virus entry into host cell</keyword>
<evidence type="ECO:0000256" key="1">
    <source>
        <dbReference type="ARBA" id="ARBA00004328"/>
    </source>
</evidence>
<dbReference type="InterPro" id="IPR011222">
    <property type="entry name" value="dsDNA_vir_gr_I_capsid"/>
</dbReference>
<keyword evidence="8" id="KW-1145">T=7 icosahedral capsid protein</keyword>
<name>A0A5P1KKA4_9PAPI</name>
<evidence type="ECO:0000256" key="3">
    <source>
        <dbReference type="ARBA" id="ARBA00022581"/>
    </source>
</evidence>
<evidence type="ECO:0000256" key="9">
    <source>
        <dbReference type="SAM" id="MobiDB-lite"/>
    </source>
</evidence>
<organism evidence="10">
    <name type="scientific">Hemidactylus frenatus papillomavirus</name>
    <dbReference type="NCBI Taxonomy" id="2588389"/>
    <lineage>
        <taxon>Viruses</taxon>
        <taxon>Monodnaviria</taxon>
        <taxon>Shotokuvirae</taxon>
        <taxon>Cossaviricota</taxon>
        <taxon>Papovaviricetes</taxon>
        <taxon>Zurhausenvirales</taxon>
        <taxon>Papillomaviridae</taxon>
    </lineage>
</organism>
<evidence type="ECO:0000256" key="2">
    <source>
        <dbReference type="ARBA" id="ARBA00022561"/>
    </source>
</evidence>
<dbReference type="PRINTS" id="PR00865">
    <property type="entry name" value="HPVCAPSIDL1"/>
</dbReference>
<dbReference type="GO" id="GO:0039620">
    <property type="term" value="C:T=7 icosahedral viral capsid"/>
    <property type="evidence" value="ECO:0007669"/>
    <property type="project" value="UniProtKB-KW"/>
</dbReference>
<keyword evidence="2 8" id="KW-0167">Capsid protein</keyword>
<evidence type="ECO:0000256" key="6">
    <source>
        <dbReference type="ARBA" id="ARBA00022921"/>
    </source>
</evidence>
<keyword evidence="5 8" id="KW-0946">Virion</keyword>
<dbReference type="InterPro" id="IPR002210">
    <property type="entry name" value="Capsid_L1_Papillomavir"/>
</dbReference>
<dbReference type="GO" id="GO:0046718">
    <property type="term" value="P:symbiont entry into host cell"/>
    <property type="evidence" value="ECO:0007669"/>
    <property type="project" value="UniProtKB-UniRule"/>
</dbReference>
<evidence type="ECO:0000256" key="4">
    <source>
        <dbReference type="ARBA" id="ARBA00022804"/>
    </source>
</evidence>
<sequence>MATALWSDSGMFLPPPPNAQPLLSTEDYCSPTDIYLLGRSPRLLTVGHPYFAVGQSEGTSAAEAVPLVSGHQYRVFRVQLPDPNDALFLPDTSIHSPDHKLVYRLVGLEVKRGQPFGIGASGNPEMNLGHDVENTAPPPVDDPEDLKGEKVLVSSAFDPKQAQMFIVGCAPAVGQYWGPAKACSDTTHSNGSTEGKCPRLQLYSEPIQDGEFFDMGLGAMDHGALTKDYKQLPMELWNKTTKYPDWIQMEGDPYGDSCFFLYKWEQMYGRHFHDTFGAVGEKYTPPTGSSSPTLKKENYLYHVTPSGSLVTSDKQLFNKPYWLGSAMGHNQGILWGQQCFITVLDNTRAHNMAVSQASSSSGSTYDPTHFNNYLRHAEEYAITLVVQVCRIKLTSETLFHIQGMAPHIVDSWGFSPAPLPGPSTSGFHSQYRFSHNAATVCDKDQEQAAAAHPDPYEHMKFWDVRLDLKPELHTASLGRKFMLLHHPKSSRGTKRPSAPPKAAPAARRRR</sequence>
<comment type="subunit">
    <text evidence="8">Self-assembles into homopentamers. The capsid has an icosahedral symmetry and consists of 72 capsomers, with each capsomer being a pentamer of L1. Interacts with the minor capsid protein L2; this interaction is necessary for viral genome encapsidation.</text>
</comment>
<dbReference type="Gene3D" id="2.60.175.20">
    <property type="entry name" value="Major capsid L1 (late) superfamily, Papillomavirus"/>
    <property type="match status" value="1"/>
</dbReference>